<protein>
    <recommendedName>
        <fullName evidence="2">DUF2442 domain-containing protein</fullName>
    </recommendedName>
</protein>
<dbReference type="AlphaFoldDB" id="X1FIM0"/>
<comment type="caution">
    <text evidence="1">The sequence shown here is derived from an EMBL/GenBank/DDBJ whole genome shotgun (WGS) entry which is preliminary data.</text>
</comment>
<dbReference type="Gene3D" id="3.30.2020.10">
    <property type="entry name" value="NE0471-like N-terminal domain"/>
    <property type="match status" value="1"/>
</dbReference>
<reference evidence="1" key="1">
    <citation type="journal article" date="2014" name="Front. Microbiol.">
        <title>High frequency of phylogenetically diverse reductive dehalogenase-homologous genes in deep subseafloor sedimentary metagenomes.</title>
        <authorList>
            <person name="Kawai M."/>
            <person name="Futagami T."/>
            <person name="Toyoda A."/>
            <person name="Takaki Y."/>
            <person name="Nishi S."/>
            <person name="Hori S."/>
            <person name="Arai W."/>
            <person name="Tsubouchi T."/>
            <person name="Morono Y."/>
            <person name="Uchiyama I."/>
            <person name="Ito T."/>
            <person name="Fujiyama A."/>
            <person name="Inagaki F."/>
            <person name="Takami H."/>
        </authorList>
    </citation>
    <scope>NUCLEOTIDE SEQUENCE</scope>
    <source>
        <strain evidence="1">Expedition CK06-06</strain>
    </source>
</reference>
<dbReference type="InterPro" id="IPR018841">
    <property type="entry name" value="DUF2442"/>
</dbReference>
<dbReference type="EMBL" id="BARU01000434">
    <property type="protein sequence ID" value="GAH20623.1"/>
    <property type="molecule type" value="Genomic_DNA"/>
</dbReference>
<organism evidence="1">
    <name type="scientific">marine sediment metagenome</name>
    <dbReference type="NCBI Taxonomy" id="412755"/>
    <lineage>
        <taxon>unclassified sequences</taxon>
        <taxon>metagenomes</taxon>
        <taxon>ecological metagenomes</taxon>
    </lineage>
</organism>
<evidence type="ECO:0000313" key="1">
    <source>
        <dbReference type="EMBL" id="GAH20623.1"/>
    </source>
</evidence>
<dbReference type="InterPro" id="IPR036782">
    <property type="entry name" value="NE0471-like_N"/>
</dbReference>
<evidence type="ECO:0008006" key="2">
    <source>
        <dbReference type="Google" id="ProtNLM"/>
    </source>
</evidence>
<name>X1FIM0_9ZZZZ</name>
<dbReference type="SUPFAM" id="SSF143880">
    <property type="entry name" value="NE0471 N-terminal domain-like"/>
    <property type="match status" value="1"/>
</dbReference>
<proteinExistence type="predicted"/>
<accession>X1FIM0</accession>
<dbReference type="Pfam" id="PF10387">
    <property type="entry name" value="DUF2442"/>
    <property type="match status" value="1"/>
</dbReference>
<sequence length="95" mass="11111">MIHSVIQVLPQKDYTVYVYFDDGKIKLYDMRPFIGKGIFQKLSDIDDFMRKCTVMNNTLAWDVKGNYDPYKCIDIDPVQIYEKGKDVKDPLIHSA</sequence>
<gene>
    <name evidence="1" type="ORF">S03H2_01476</name>
</gene>